<proteinExistence type="predicted"/>
<dbReference type="HOGENOM" id="CLU_950100_0_0_1"/>
<gene>
    <name evidence="1" type="ORF">GALMADRAFT_131516</name>
</gene>
<name>A0A067TQX0_GALM3</name>
<dbReference type="AlphaFoldDB" id="A0A067TQX0"/>
<dbReference type="EMBL" id="KL142367">
    <property type="protein sequence ID" value="KDR84717.1"/>
    <property type="molecule type" value="Genomic_DNA"/>
</dbReference>
<protein>
    <submittedName>
        <fullName evidence="1">Uncharacterized protein</fullName>
    </submittedName>
</protein>
<keyword evidence="2" id="KW-1185">Reference proteome</keyword>
<evidence type="ECO:0000313" key="2">
    <source>
        <dbReference type="Proteomes" id="UP000027222"/>
    </source>
</evidence>
<reference evidence="2" key="1">
    <citation type="journal article" date="2014" name="Proc. Natl. Acad. Sci. U.S.A.">
        <title>Extensive sampling of basidiomycete genomes demonstrates inadequacy of the white-rot/brown-rot paradigm for wood decay fungi.</title>
        <authorList>
            <person name="Riley R."/>
            <person name="Salamov A.A."/>
            <person name="Brown D.W."/>
            <person name="Nagy L.G."/>
            <person name="Floudas D."/>
            <person name="Held B.W."/>
            <person name="Levasseur A."/>
            <person name="Lombard V."/>
            <person name="Morin E."/>
            <person name="Otillar R."/>
            <person name="Lindquist E.A."/>
            <person name="Sun H."/>
            <person name="LaButti K.M."/>
            <person name="Schmutz J."/>
            <person name="Jabbour D."/>
            <person name="Luo H."/>
            <person name="Baker S.E."/>
            <person name="Pisabarro A.G."/>
            <person name="Walton J.D."/>
            <person name="Blanchette R.A."/>
            <person name="Henrissat B."/>
            <person name="Martin F."/>
            <person name="Cullen D."/>
            <person name="Hibbett D.S."/>
            <person name="Grigoriev I.V."/>
        </authorList>
    </citation>
    <scope>NUCLEOTIDE SEQUENCE [LARGE SCALE GENOMIC DNA]</scope>
    <source>
        <strain evidence="2">CBS 339.88</strain>
    </source>
</reference>
<accession>A0A067TQX0</accession>
<organism evidence="1 2">
    <name type="scientific">Galerina marginata (strain CBS 339.88)</name>
    <dbReference type="NCBI Taxonomy" id="685588"/>
    <lineage>
        <taxon>Eukaryota</taxon>
        <taxon>Fungi</taxon>
        <taxon>Dikarya</taxon>
        <taxon>Basidiomycota</taxon>
        <taxon>Agaricomycotina</taxon>
        <taxon>Agaricomycetes</taxon>
        <taxon>Agaricomycetidae</taxon>
        <taxon>Agaricales</taxon>
        <taxon>Agaricineae</taxon>
        <taxon>Strophariaceae</taxon>
        <taxon>Galerina</taxon>
    </lineage>
</organism>
<dbReference type="Proteomes" id="UP000027222">
    <property type="component" value="Unassembled WGS sequence"/>
</dbReference>
<evidence type="ECO:0000313" key="1">
    <source>
        <dbReference type="EMBL" id="KDR84717.1"/>
    </source>
</evidence>
<sequence length="293" mass="34104">MSQDRVYLIVLYLSIFLYNQSSPPTPSKYFLACLQYRFTQILPLILFLHRPLSLSIPGILFQPTSFPYISWHHEHLKIIRFLQHMLSNHPHAHTQNSDQQVLFPNVFTLQQDLNVLPGFQEIQPSLTRSQLYSPSTSSLIIPTDTLDIKRIDFAWQYLGAIWIITFNLLIVKNALSPGSRVLFGNPPANDVCYRLTCICYVYDYVLHVEAVAYDNRGCSSPKTSKDWPPIVIRLPRHKVIGFDAEITRAEADQGRMCADTSLQPRWKFWFQPFFNKPIPVDPRDYYTPNPRRF</sequence>